<dbReference type="EMBL" id="CP110343">
    <property type="protein sequence ID" value="WPX97664.1"/>
    <property type="molecule type" value="Genomic_DNA"/>
</dbReference>
<evidence type="ECO:0000313" key="1">
    <source>
        <dbReference type="EMBL" id="WPX97664.1"/>
    </source>
</evidence>
<proteinExistence type="predicted"/>
<reference evidence="1" key="1">
    <citation type="submission" date="2022-10" db="EMBL/GenBank/DDBJ databases">
        <title>Host association and intracellularity evolved multiple times independently in the Rickettsiales.</title>
        <authorList>
            <person name="Castelli M."/>
            <person name="Nardi T."/>
            <person name="Gammuto L."/>
            <person name="Bellinzona G."/>
            <person name="Sabaneyeva E."/>
            <person name="Potekhin A."/>
            <person name="Serra V."/>
            <person name="Petroni G."/>
            <person name="Sassera D."/>
        </authorList>
    </citation>
    <scope>NUCLEOTIDE SEQUENCE [LARGE SCALE GENOMIC DNA]</scope>
    <source>
        <strain evidence="1">US_Bl 11III1</strain>
    </source>
</reference>
<organism evidence="1 2">
    <name type="scientific">Candidatus Fokinia crypta</name>
    <dbReference type="NCBI Taxonomy" id="1920990"/>
    <lineage>
        <taxon>Bacteria</taxon>
        <taxon>Pseudomonadati</taxon>
        <taxon>Pseudomonadota</taxon>
        <taxon>Alphaproteobacteria</taxon>
        <taxon>Rickettsiales</taxon>
        <taxon>Candidatus Midichloriaceae</taxon>
        <taxon>Candidatus Fokinia</taxon>
    </lineage>
</organism>
<protein>
    <submittedName>
        <fullName evidence="1">Uncharacterized protein</fullName>
    </submittedName>
</protein>
<sequence length="71" mass="8244">MLYLRKVILLASIIVLCRLTYISWKVLTQGDRQQIIIPHLKCESLSVDETSNNNPKSTYYRGSIIYDALNR</sequence>
<dbReference type="Proteomes" id="UP001325140">
    <property type="component" value="Chromosome"/>
</dbReference>
<gene>
    <name evidence="1" type="ORF">Fokcrypt_00173</name>
</gene>
<accession>A0ABZ0URN0</accession>
<name>A0ABZ0URN0_9RICK</name>
<keyword evidence="2" id="KW-1185">Reference proteome</keyword>
<evidence type="ECO:0000313" key="2">
    <source>
        <dbReference type="Proteomes" id="UP001325140"/>
    </source>
</evidence>